<dbReference type="AlphaFoldDB" id="A0A9P8L166"/>
<evidence type="ECO:0000313" key="3">
    <source>
        <dbReference type="EMBL" id="KAH0542704.1"/>
    </source>
</evidence>
<dbReference type="InterPro" id="IPR037238">
    <property type="entry name" value="YbiA-like_sf"/>
</dbReference>
<proteinExistence type="predicted"/>
<protein>
    <recommendedName>
        <fullName evidence="2">NADAR domain-containing protein</fullName>
    </recommendedName>
</protein>
<dbReference type="SUPFAM" id="SSF143990">
    <property type="entry name" value="YbiA-like"/>
    <property type="match status" value="1"/>
</dbReference>
<gene>
    <name evidence="3" type="ORF">FGG08_002939</name>
</gene>
<dbReference type="Proteomes" id="UP000698800">
    <property type="component" value="Unassembled WGS sequence"/>
</dbReference>
<dbReference type="Pfam" id="PF08719">
    <property type="entry name" value="NADAR"/>
    <property type="match status" value="1"/>
</dbReference>
<organism evidence="3 4">
    <name type="scientific">Glutinoglossum americanum</name>
    <dbReference type="NCBI Taxonomy" id="1670608"/>
    <lineage>
        <taxon>Eukaryota</taxon>
        <taxon>Fungi</taxon>
        <taxon>Dikarya</taxon>
        <taxon>Ascomycota</taxon>
        <taxon>Pezizomycotina</taxon>
        <taxon>Geoglossomycetes</taxon>
        <taxon>Geoglossales</taxon>
        <taxon>Geoglossaceae</taxon>
        <taxon>Glutinoglossum</taxon>
    </lineage>
</organism>
<feature type="region of interest" description="Disordered" evidence="1">
    <location>
        <begin position="200"/>
        <end position="220"/>
    </location>
</feature>
<feature type="domain" description="NADAR" evidence="2">
    <location>
        <begin position="44"/>
        <end position="201"/>
    </location>
</feature>
<reference evidence="3" key="1">
    <citation type="submission" date="2021-03" db="EMBL/GenBank/DDBJ databases">
        <title>Comparative genomics and phylogenomic investigation of the class Geoglossomycetes provide insights into ecological specialization and systematics.</title>
        <authorList>
            <person name="Melie T."/>
            <person name="Pirro S."/>
            <person name="Miller A.N."/>
            <person name="Quandt A."/>
        </authorList>
    </citation>
    <scope>NUCLEOTIDE SEQUENCE</scope>
    <source>
        <strain evidence="3">GBOQ0MN5Z8</strain>
    </source>
</reference>
<evidence type="ECO:0000256" key="1">
    <source>
        <dbReference type="SAM" id="MobiDB-lite"/>
    </source>
</evidence>
<dbReference type="OrthoDB" id="206452at2759"/>
<comment type="caution">
    <text evidence="3">The sequence shown here is derived from an EMBL/GenBank/DDBJ whole genome shotgun (WGS) entry which is preliminary data.</text>
</comment>
<evidence type="ECO:0000259" key="2">
    <source>
        <dbReference type="Pfam" id="PF08719"/>
    </source>
</evidence>
<dbReference type="InterPro" id="IPR012816">
    <property type="entry name" value="NADAR"/>
</dbReference>
<accession>A0A9P8L166</accession>
<name>A0A9P8L166_9PEZI</name>
<sequence length="220" mass="25052">MATEPSKGILKQGVQDTEATFTTTMASSSKTNAASSGRSTSPVYFWRETEEPFGCFSQWYQKPFTEPQESGESVTFETAEQYMMYHKAILFDDPSIATQILGARTGRKQRALGRQVHDFDESTWSKNRSRIVQSGNLLKFSQDEELKRILLETGDREIVEASPRDRIWGIGYGAKNAPSMREKWGLNLLGKVLMEVRKQIREEQGEEDKPKKKKARISND</sequence>
<feature type="compositionally biased region" description="Basic residues" evidence="1">
    <location>
        <begin position="211"/>
        <end position="220"/>
    </location>
</feature>
<dbReference type="NCBIfam" id="TIGR02464">
    <property type="entry name" value="ribofla_fusion"/>
    <property type="match status" value="1"/>
</dbReference>
<dbReference type="EMBL" id="JAGHQL010000048">
    <property type="protein sequence ID" value="KAH0542704.1"/>
    <property type="molecule type" value="Genomic_DNA"/>
</dbReference>
<evidence type="ECO:0000313" key="4">
    <source>
        <dbReference type="Proteomes" id="UP000698800"/>
    </source>
</evidence>
<dbReference type="Gene3D" id="1.10.357.40">
    <property type="entry name" value="YbiA-like"/>
    <property type="match status" value="1"/>
</dbReference>
<keyword evidence="4" id="KW-1185">Reference proteome</keyword>
<feature type="compositionally biased region" description="Basic and acidic residues" evidence="1">
    <location>
        <begin position="200"/>
        <end position="210"/>
    </location>
</feature>
<dbReference type="CDD" id="cd15457">
    <property type="entry name" value="NADAR"/>
    <property type="match status" value="1"/>
</dbReference>